<protein>
    <recommendedName>
        <fullName evidence="4">Myb-like domain-containing protein</fullName>
    </recommendedName>
</protein>
<dbReference type="SUPFAM" id="SSF46689">
    <property type="entry name" value="Homeodomain-like"/>
    <property type="match status" value="1"/>
</dbReference>
<dbReference type="Proteomes" id="UP001152523">
    <property type="component" value="Unassembled WGS sequence"/>
</dbReference>
<comment type="caution">
    <text evidence="2">The sequence shown here is derived from an EMBL/GenBank/DDBJ whole genome shotgun (WGS) entry which is preliminary data.</text>
</comment>
<feature type="compositionally biased region" description="Gly residues" evidence="1">
    <location>
        <begin position="349"/>
        <end position="359"/>
    </location>
</feature>
<dbReference type="InterPro" id="IPR009057">
    <property type="entry name" value="Homeodomain-like_sf"/>
</dbReference>
<feature type="compositionally biased region" description="Acidic residues" evidence="1">
    <location>
        <begin position="314"/>
        <end position="323"/>
    </location>
</feature>
<dbReference type="AlphaFoldDB" id="A0AAV0FU80"/>
<name>A0AAV0FU80_9ASTE</name>
<evidence type="ECO:0000256" key="1">
    <source>
        <dbReference type="SAM" id="MobiDB-lite"/>
    </source>
</evidence>
<organism evidence="2 3">
    <name type="scientific">Cuscuta epithymum</name>
    <dbReference type="NCBI Taxonomy" id="186058"/>
    <lineage>
        <taxon>Eukaryota</taxon>
        <taxon>Viridiplantae</taxon>
        <taxon>Streptophyta</taxon>
        <taxon>Embryophyta</taxon>
        <taxon>Tracheophyta</taxon>
        <taxon>Spermatophyta</taxon>
        <taxon>Magnoliopsida</taxon>
        <taxon>eudicotyledons</taxon>
        <taxon>Gunneridae</taxon>
        <taxon>Pentapetalae</taxon>
        <taxon>asterids</taxon>
        <taxon>lamiids</taxon>
        <taxon>Solanales</taxon>
        <taxon>Convolvulaceae</taxon>
        <taxon>Cuscuteae</taxon>
        <taxon>Cuscuta</taxon>
        <taxon>Cuscuta subgen. Cuscuta</taxon>
    </lineage>
</organism>
<gene>
    <name evidence="2" type="ORF">CEPIT_LOCUS37443</name>
</gene>
<feature type="region of interest" description="Disordered" evidence="1">
    <location>
        <begin position="277"/>
        <end position="384"/>
    </location>
</feature>
<keyword evidence="3" id="KW-1185">Reference proteome</keyword>
<evidence type="ECO:0000313" key="3">
    <source>
        <dbReference type="Proteomes" id="UP001152523"/>
    </source>
</evidence>
<feature type="region of interest" description="Disordered" evidence="1">
    <location>
        <begin position="1"/>
        <end position="29"/>
    </location>
</feature>
<dbReference type="CDD" id="cd00167">
    <property type="entry name" value="SANT"/>
    <property type="match status" value="1"/>
</dbReference>
<accession>A0AAV0FU80</accession>
<dbReference type="GO" id="GO:0010597">
    <property type="term" value="P:green leaf volatile biosynthetic process"/>
    <property type="evidence" value="ECO:0007669"/>
    <property type="project" value="UniProtKB-ARBA"/>
</dbReference>
<dbReference type="InterPro" id="IPR001005">
    <property type="entry name" value="SANT/Myb"/>
</dbReference>
<evidence type="ECO:0008006" key="4">
    <source>
        <dbReference type="Google" id="ProtNLM"/>
    </source>
</evidence>
<proteinExistence type="predicted"/>
<dbReference type="EMBL" id="CAMAPF010001015">
    <property type="protein sequence ID" value="CAH9139244.1"/>
    <property type="molecule type" value="Genomic_DNA"/>
</dbReference>
<dbReference type="GO" id="GO:0000976">
    <property type="term" value="F:transcription cis-regulatory region binding"/>
    <property type="evidence" value="ECO:0007669"/>
    <property type="project" value="UniProtKB-ARBA"/>
</dbReference>
<sequence length="432" mass="48277">MTNKRPFDDEVVYEGNPKHHRQDKHGADITSCNESYSKGGLCEKNYGLGKDLAGEANMGKSDVTRSVSLSHWTTSSCTSDEDELPEDTFQSPFFPGYFTFGCSARPAINPDDSYNCLLDYPPRKQVPVGPDHQAVIPCWNPQETYEGELGGIPVLPNPETDEKVMNGWTKCTCPDEGSIRCVRQHVAEARDKLRRTFGPATFTELGFDEMGEVVADKWSKEEEELFDEIVYSNPASMGKNFWNTLSTAFPSKTKMEIVSYYFNVNMLRKRAEQNRWDPLNIDSDNDEWQGESDNDESTIQDGLDFPQKQHCHESEDDDEDLSDEGPGRNSSDFDPSFESPGMKKSVDGGETGLQDGGGSCTSSDSGVQGGPLKPDNGSLEWNGYNLESSDGKTMWDVYNVSCPKFNFDFLPTCSMIEEIFGEGDFDSKGKRW</sequence>
<reference evidence="2" key="1">
    <citation type="submission" date="2022-07" db="EMBL/GenBank/DDBJ databases">
        <authorList>
            <person name="Macas J."/>
            <person name="Novak P."/>
            <person name="Neumann P."/>
        </authorList>
    </citation>
    <scope>NUCLEOTIDE SEQUENCE</scope>
</reference>
<evidence type="ECO:0000313" key="2">
    <source>
        <dbReference type="EMBL" id="CAH9139244.1"/>
    </source>
</evidence>
<dbReference type="Gene3D" id="1.10.10.60">
    <property type="entry name" value="Homeodomain-like"/>
    <property type="match status" value="1"/>
</dbReference>
<feature type="compositionally biased region" description="Acidic residues" evidence="1">
    <location>
        <begin position="283"/>
        <end position="298"/>
    </location>
</feature>
<dbReference type="PANTHER" id="PTHR46872">
    <property type="entry name" value="DNA BINDING PROTEIN"/>
    <property type="match status" value="1"/>
</dbReference>
<dbReference type="PANTHER" id="PTHR46872:SF10">
    <property type="entry name" value="MYB-LIKE DOMAIN-CONTAINING PROTEIN"/>
    <property type="match status" value="1"/>
</dbReference>